<keyword evidence="1" id="KW-0175">Coiled coil</keyword>
<evidence type="ECO:0000313" key="2">
    <source>
        <dbReference type="EMBL" id="RZB12476.1"/>
    </source>
</evidence>
<accession>A0A4Q6I715</accession>
<sequence length="188" mass="21565">MDTVSIVLLVFLILILLLLILLAMAAVKCQDKCNLLEEGNKKLLEDCEQANKDKERLTSENNQLRQDNEKIKTECDGRTKALLSQVQKFVSDRLEDYKDFKESCLEMMELRNENVKNLFVDQSQTFTAKHVTHLFDTNMLFLQKGIEYEVQRTEKALRKGADQMFPSPNCADATVLPIYSSEQSHNAA</sequence>
<evidence type="ECO:0000256" key="1">
    <source>
        <dbReference type="SAM" id="Coils"/>
    </source>
</evidence>
<feature type="coiled-coil region" evidence="1">
    <location>
        <begin position="33"/>
        <end position="74"/>
    </location>
</feature>
<keyword evidence="3" id="KW-1185">Reference proteome</keyword>
<gene>
    <name evidence="2" type="ORF">DRF75_03905</name>
</gene>
<reference evidence="2 3" key="1">
    <citation type="submission" date="2018-06" db="EMBL/GenBank/DDBJ databases">
        <title>Complete Genome Sequence of Ehrlichia minasensis Isolated From Cattle.</title>
        <authorList>
            <person name="Aguiar D.M."/>
            <person name="Araujo J.P.A.Jr."/>
            <person name="Nakazato L."/>
            <person name="Bard E."/>
            <person name="Cabezas-Cruz A."/>
        </authorList>
    </citation>
    <scope>NUCLEOTIDE SEQUENCE [LARGE SCALE GENOMIC DNA]</scope>
    <source>
        <strain evidence="2 3">B11</strain>
    </source>
</reference>
<proteinExistence type="predicted"/>
<organism evidence="2 3">
    <name type="scientific">Ehrlichia minasensis</name>
    <dbReference type="NCBI Taxonomy" id="1242993"/>
    <lineage>
        <taxon>Bacteria</taxon>
        <taxon>Pseudomonadati</taxon>
        <taxon>Pseudomonadota</taxon>
        <taxon>Alphaproteobacteria</taxon>
        <taxon>Rickettsiales</taxon>
        <taxon>Anaplasmataceae</taxon>
        <taxon>Ehrlichia</taxon>
    </lineage>
</organism>
<comment type="caution">
    <text evidence="2">The sequence shown here is derived from an EMBL/GenBank/DDBJ whole genome shotgun (WGS) entry which is preliminary data.</text>
</comment>
<dbReference type="RefSeq" id="WP_129992681.1">
    <property type="nucleotide sequence ID" value="NZ_QOHL01000019.1"/>
</dbReference>
<name>A0A4Q6I715_9RICK</name>
<dbReference type="AlphaFoldDB" id="A0A4Q6I715"/>
<protein>
    <submittedName>
        <fullName evidence="2">Uncharacterized protein</fullName>
    </submittedName>
</protein>
<dbReference type="EMBL" id="QOHL01000019">
    <property type="protein sequence ID" value="RZB12476.1"/>
    <property type="molecule type" value="Genomic_DNA"/>
</dbReference>
<dbReference type="Proteomes" id="UP000293377">
    <property type="component" value="Unassembled WGS sequence"/>
</dbReference>
<evidence type="ECO:0000313" key="3">
    <source>
        <dbReference type="Proteomes" id="UP000293377"/>
    </source>
</evidence>